<dbReference type="Proteomes" id="UP000019753">
    <property type="component" value="Unassembled WGS sequence"/>
</dbReference>
<feature type="compositionally biased region" description="Low complexity" evidence="1">
    <location>
        <begin position="69"/>
        <end position="92"/>
    </location>
</feature>
<reference evidence="3 4" key="1">
    <citation type="submission" date="2014-01" db="EMBL/GenBank/DDBJ databases">
        <title>Actinotalea ferrariae CF5-4.</title>
        <authorList>
            <person name="Chen F."/>
            <person name="Li Y."/>
            <person name="Wang G."/>
        </authorList>
    </citation>
    <scope>NUCLEOTIDE SEQUENCE [LARGE SCALE GENOMIC DNA]</scope>
    <source>
        <strain evidence="3 4">CF5-4</strain>
    </source>
</reference>
<evidence type="ECO:0000313" key="3">
    <source>
        <dbReference type="EMBL" id="EYR64563.1"/>
    </source>
</evidence>
<evidence type="ECO:0000256" key="1">
    <source>
        <dbReference type="SAM" id="MobiDB-lite"/>
    </source>
</evidence>
<protein>
    <recommendedName>
        <fullName evidence="5">Lipoprotein</fullName>
    </recommendedName>
</protein>
<dbReference type="RefSeq" id="WP_034222992.1">
    <property type="nucleotide sequence ID" value="NZ_AXCW01000026.1"/>
</dbReference>
<dbReference type="OrthoDB" id="5148029at2"/>
<evidence type="ECO:0000256" key="2">
    <source>
        <dbReference type="SAM" id="SignalP"/>
    </source>
</evidence>
<evidence type="ECO:0008006" key="5">
    <source>
        <dbReference type="Google" id="ProtNLM"/>
    </source>
</evidence>
<dbReference type="EMBL" id="AXCW01000026">
    <property type="protein sequence ID" value="EYR64563.1"/>
    <property type="molecule type" value="Genomic_DNA"/>
</dbReference>
<evidence type="ECO:0000313" key="4">
    <source>
        <dbReference type="Proteomes" id="UP000019753"/>
    </source>
</evidence>
<comment type="caution">
    <text evidence="3">The sequence shown here is derived from an EMBL/GenBank/DDBJ whole genome shotgun (WGS) entry which is preliminary data.</text>
</comment>
<sequence length="247" mass="24499">MIRLRATAALTAVLLLPLAACAAPPDAGSRPAATSTPDERSEGPAAPESTTAAEASSSGPDPVAPGPAPGAATDEGTPPADPAGPVDPALGAGIDVTGLGSDAALGIRADPSVTGAEVTAAVFTGAWSAALQTGDGSTVRALSGPGCAFCASVADTAEATPLGTGLEVLTTIWPVSSQEPTEAYPYRVVVAGMEQLVVRTSDGPVPHVEVVTQRRQLLSMGMEWTDAGWTVHGVDSQPWDGSDPLAG</sequence>
<accession>A0A021VTV8</accession>
<gene>
    <name evidence="3" type="ORF">N866_08685</name>
</gene>
<keyword evidence="2" id="KW-0732">Signal</keyword>
<feature type="compositionally biased region" description="Low complexity" evidence="1">
    <location>
        <begin position="43"/>
        <end position="61"/>
    </location>
</feature>
<organism evidence="3 4">
    <name type="scientific">Actinotalea ferrariae CF5-4</name>
    <dbReference type="NCBI Taxonomy" id="948458"/>
    <lineage>
        <taxon>Bacteria</taxon>
        <taxon>Bacillati</taxon>
        <taxon>Actinomycetota</taxon>
        <taxon>Actinomycetes</taxon>
        <taxon>Micrococcales</taxon>
        <taxon>Cellulomonadaceae</taxon>
        <taxon>Actinotalea</taxon>
    </lineage>
</organism>
<dbReference type="AlphaFoldDB" id="A0A021VTV8"/>
<feature type="region of interest" description="Disordered" evidence="1">
    <location>
        <begin position="23"/>
        <end position="92"/>
    </location>
</feature>
<keyword evidence="4" id="KW-1185">Reference proteome</keyword>
<feature type="chain" id="PRO_5001500825" description="Lipoprotein" evidence="2">
    <location>
        <begin position="23"/>
        <end position="247"/>
    </location>
</feature>
<proteinExistence type="predicted"/>
<feature type="signal peptide" evidence="2">
    <location>
        <begin position="1"/>
        <end position="22"/>
    </location>
</feature>
<name>A0A021VTV8_9CELL</name>